<organism evidence="2 3">
    <name type="scientific">Niveibacterium microcysteis</name>
    <dbReference type="NCBI Taxonomy" id="2811415"/>
    <lineage>
        <taxon>Bacteria</taxon>
        <taxon>Pseudomonadati</taxon>
        <taxon>Pseudomonadota</taxon>
        <taxon>Betaproteobacteria</taxon>
        <taxon>Rhodocyclales</taxon>
        <taxon>Rhodocyclaceae</taxon>
        <taxon>Niveibacterium</taxon>
    </lineage>
</organism>
<sequence>MSFRALTLLCCALVSHSAAAYVIDGNLQSDWSINKATMTPGASVKGYTVEDWTRNSSGYLDPGYGGQAYDAEALYVDYDATYLYLGLITGLNPATRMGNNTYAPGDFLIDFGRDGKFEYGFTTTVIKNANGSLYRPTIQVGSLYRVGDAANGWYFGLWDNQNSSYARGRDPVAVKAGTLVGSGQIATGGAVTGYGKYSTDTHYMIEAAIPRALFGADWGLPFDVQWAMLCGNDVIKADPPLPTPEPMSLALVGSALGALALSRRRRSV</sequence>
<evidence type="ECO:0000256" key="1">
    <source>
        <dbReference type="SAM" id="SignalP"/>
    </source>
</evidence>
<keyword evidence="3" id="KW-1185">Reference proteome</keyword>
<keyword evidence="1" id="KW-0732">Signal</keyword>
<dbReference type="RefSeq" id="WP_206254107.1">
    <property type="nucleotide sequence ID" value="NZ_CP071060.1"/>
</dbReference>
<dbReference type="NCBIfam" id="TIGR02595">
    <property type="entry name" value="PEP_CTERM"/>
    <property type="match status" value="1"/>
</dbReference>
<evidence type="ECO:0000313" key="3">
    <source>
        <dbReference type="Proteomes" id="UP000663570"/>
    </source>
</evidence>
<dbReference type="Proteomes" id="UP000663570">
    <property type="component" value="Chromosome"/>
</dbReference>
<proteinExistence type="predicted"/>
<name>A0ABX7M3T7_9RHOO</name>
<protein>
    <submittedName>
        <fullName evidence="2">PEP-CTERM sorting domain-containing protein</fullName>
    </submittedName>
</protein>
<feature type="signal peptide" evidence="1">
    <location>
        <begin position="1"/>
        <end position="20"/>
    </location>
</feature>
<feature type="chain" id="PRO_5047506547" evidence="1">
    <location>
        <begin position="21"/>
        <end position="268"/>
    </location>
</feature>
<evidence type="ECO:0000313" key="2">
    <source>
        <dbReference type="EMBL" id="QSI76422.1"/>
    </source>
</evidence>
<accession>A0ABX7M3T7</accession>
<gene>
    <name evidence="2" type="ORF">JY500_18475</name>
</gene>
<dbReference type="EMBL" id="CP071060">
    <property type="protein sequence ID" value="QSI76422.1"/>
    <property type="molecule type" value="Genomic_DNA"/>
</dbReference>
<dbReference type="InterPro" id="IPR013424">
    <property type="entry name" value="Ice-binding_C"/>
</dbReference>
<reference evidence="2 3" key="1">
    <citation type="submission" date="2021-02" db="EMBL/GenBank/DDBJ databases">
        <title>Niveibacterium changnyeongensis HC41.</title>
        <authorList>
            <person name="Kang M."/>
        </authorList>
    </citation>
    <scope>NUCLEOTIDE SEQUENCE [LARGE SCALE GENOMIC DNA]</scope>
    <source>
        <strain evidence="2 3">HC41</strain>
    </source>
</reference>